<dbReference type="EMBL" id="VTUX01000006">
    <property type="protein sequence ID" value="KAA1190125.1"/>
    <property type="molecule type" value="Genomic_DNA"/>
</dbReference>
<dbReference type="RefSeq" id="WP_149612024.1">
    <property type="nucleotide sequence ID" value="NZ_VTUX01000006.1"/>
</dbReference>
<feature type="signal peptide" evidence="1">
    <location>
        <begin position="1"/>
        <end position="26"/>
    </location>
</feature>
<dbReference type="AlphaFoldDB" id="A0A5B0WV00"/>
<dbReference type="SUPFAM" id="SSF56219">
    <property type="entry name" value="DNase I-like"/>
    <property type="match status" value="1"/>
</dbReference>
<dbReference type="NCBIfam" id="NF003840">
    <property type="entry name" value="PRK05421.1-2"/>
    <property type="match status" value="1"/>
</dbReference>
<keyword evidence="3" id="KW-0540">Nuclease</keyword>
<feature type="chain" id="PRO_5023108902" evidence="1">
    <location>
        <begin position="27"/>
        <end position="281"/>
    </location>
</feature>
<dbReference type="GO" id="GO:0004527">
    <property type="term" value="F:exonuclease activity"/>
    <property type="evidence" value="ECO:0007669"/>
    <property type="project" value="UniProtKB-KW"/>
</dbReference>
<name>A0A5B0WV00_9GAMM</name>
<feature type="domain" description="Endonuclease/exonuclease/phosphatase" evidence="2">
    <location>
        <begin position="64"/>
        <end position="270"/>
    </location>
</feature>
<dbReference type="Gene3D" id="3.60.10.10">
    <property type="entry name" value="Endonuclease/exonuclease/phosphatase"/>
    <property type="match status" value="1"/>
</dbReference>
<sequence length="281" mass="30618">MNGKTAKIRFKRLALLPVLLSTLLVANGRASPTELAEVANTCADHLGQLPVAEGQLLSLPLDILSWNIQKTSNTGWADDLLKLAHDRHLTFIQEAALQAQLGELQPRGPLYQSFAEGYYSGKQRTGVMTLSSSAPTMQCNFTRVEPWLGTPKAATVTEHALAGRQERLLAVNLHAINFTIGISDLQAQLGPLATLLANHDGPAILAGDFNTWSAARQQLVDSTLSVLGLVPLRFEPDLRTRFFGRPLDHIYVRGLVAEHTEVIPVTSSDHNALRARLDLAL</sequence>
<keyword evidence="3" id="KW-0378">Hydrolase</keyword>
<evidence type="ECO:0000259" key="2">
    <source>
        <dbReference type="Pfam" id="PF03372"/>
    </source>
</evidence>
<comment type="caution">
    <text evidence="3">The sequence shown here is derived from an EMBL/GenBank/DDBJ whole genome shotgun (WGS) entry which is preliminary data.</text>
</comment>
<dbReference type="Proteomes" id="UP000323708">
    <property type="component" value="Unassembled WGS sequence"/>
</dbReference>
<dbReference type="NCBIfam" id="NF003842">
    <property type="entry name" value="PRK05421.1-4"/>
    <property type="match status" value="1"/>
</dbReference>
<reference evidence="3 4" key="1">
    <citation type="submission" date="2019-09" db="EMBL/GenBank/DDBJ databases">
        <authorList>
            <person name="Chen X.-Y."/>
        </authorList>
    </citation>
    <scope>NUCLEOTIDE SEQUENCE [LARGE SCALE GENOMIC DNA]</scope>
    <source>
        <strain evidence="3 4">NY5</strain>
    </source>
</reference>
<keyword evidence="4" id="KW-1185">Reference proteome</keyword>
<evidence type="ECO:0000313" key="3">
    <source>
        <dbReference type="EMBL" id="KAA1190125.1"/>
    </source>
</evidence>
<evidence type="ECO:0000256" key="1">
    <source>
        <dbReference type="SAM" id="SignalP"/>
    </source>
</evidence>
<keyword evidence="3" id="KW-0255">Endonuclease</keyword>
<proteinExistence type="predicted"/>
<dbReference type="InterPro" id="IPR036691">
    <property type="entry name" value="Endo/exonu/phosph_ase_sf"/>
</dbReference>
<dbReference type="Pfam" id="PF03372">
    <property type="entry name" value="Exo_endo_phos"/>
    <property type="match status" value="1"/>
</dbReference>
<dbReference type="GO" id="GO:0004519">
    <property type="term" value="F:endonuclease activity"/>
    <property type="evidence" value="ECO:0007669"/>
    <property type="project" value="UniProtKB-KW"/>
</dbReference>
<gene>
    <name evidence="3" type="ORF">F0M18_13765</name>
</gene>
<dbReference type="InterPro" id="IPR005135">
    <property type="entry name" value="Endo/exonuclease/phosphatase"/>
</dbReference>
<organism evidence="3 4">
    <name type="scientific">Pseudohalioglobus sediminis</name>
    <dbReference type="NCBI Taxonomy" id="2606449"/>
    <lineage>
        <taxon>Bacteria</taxon>
        <taxon>Pseudomonadati</taxon>
        <taxon>Pseudomonadota</taxon>
        <taxon>Gammaproteobacteria</taxon>
        <taxon>Cellvibrionales</taxon>
        <taxon>Halieaceae</taxon>
        <taxon>Pseudohalioglobus</taxon>
    </lineage>
</organism>
<keyword evidence="3" id="KW-0269">Exonuclease</keyword>
<keyword evidence="1" id="KW-0732">Signal</keyword>
<accession>A0A5B0WV00</accession>
<protein>
    <submittedName>
        <fullName evidence="3">Endonuclease/exonuclease/phosphatase family protein</fullName>
    </submittedName>
</protein>
<evidence type="ECO:0000313" key="4">
    <source>
        <dbReference type="Proteomes" id="UP000323708"/>
    </source>
</evidence>